<dbReference type="Proteomes" id="UP001374584">
    <property type="component" value="Unassembled WGS sequence"/>
</dbReference>
<dbReference type="InterPro" id="IPR036796">
    <property type="entry name" value="Ribosomal_uL11_N_sf"/>
</dbReference>
<dbReference type="GO" id="GO:0005840">
    <property type="term" value="C:ribosome"/>
    <property type="evidence" value="ECO:0007669"/>
    <property type="project" value="UniProtKB-KW"/>
</dbReference>
<dbReference type="GO" id="GO:1990904">
    <property type="term" value="C:ribonucleoprotein complex"/>
    <property type="evidence" value="ECO:0007669"/>
    <property type="project" value="UniProtKB-KW"/>
</dbReference>
<comment type="caution">
    <text evidence="5">The sequence shown here is derived from an EMBL/GenBank/DDBJ whole genome shotgun (WGS) entry which is preliminary data.</text>
</comment>
<keyword evidence="2" id="KW-0689">Ribosomal protein</keyword>
<dbReference type="Gene3D" id="3.30.1550.10">
    <property type="entry name" value="Ribosomal protein L11/L12, N-terminal domain"/>
    <property type="match status" value="1"/>
</dbReference>
<evidence type="ECO:0000256" key="3">
    <source>
        <dbReference type="ARBA" id="ARBA00023274"/>
    </source>
</evidence>
<evidence type="ECO:0000313" key="5">
    <source>
        <dbReference type="EMBL" id="KAK7377386.1"/>
    </source>
</evidence>
<evidence type="ECO:0000256" key="1">
    <source>
        <dbReference type="ARBA" id="ARBA00010537"/>
    </source>
</evidence>
<comment type="similarity">
    <text evidence="1">Belongs to the universal ribosomal protein uL11 family.</text>
</comment>
<evidence type="ECO:0000256" key="4">
    <source>
        <dbReference type="SAM" id="MobiDB-lite"/>
    </source>
</evidence>
<sequence length="128" mass="13951">MCKCCVNKATGSTKELYPLLYLYPALFILLLQKIVPNEPVQLLVVADKQRCGEDSEKGTNSPNQHHSSQETSSPMPPKFDPSQVVDVFICVTDGEVGMTSSLAPKIGLLYSADLGSMTPEQLEGLYKS</sequence>
<reference evidence="5 6" key="1">
    <citation type="submission" date="2024-01" db="EMBL/GenBank/DDBJ databases">
        <title>The genomes of 5 underutilized Papilionoideae crops provide insights into root nodulation and disease resistanc.</title>
        <authorList>
            <person name="Jiang F."/>
        </authorList>
    </citation>
    <scope>NUCLEOTIDE SEQUENCE [LARGE SCALE GENOMIC DNA]</scope>
    <source>
        <strain evidence="5">JINMINGXINNONG_FW02</strain>
        <tissue evidence="5">Leaves</tissue>
    </source>
</reference>
<keyword evidence="3" id="KW-0687">Ribonucleoprotein</keyword>
<proteinExistence type="inferred from homology"/>
<name>A0AAN9NQL2_PHACN</name>
<dbReference type="EMBL" id="JAYMYR010000002">
    <property type="protein sequence ID" value="KAK7377386.1"/>
    <property type="molecule type" value="Genomic_DNA"/>
</dbReference>
<dbReference type="AlphaFoldDB" id="A0AAN9NQL2"/>
<feature type="compositionally biased region" description="Polar residues" evidence="4">
    <location>
        <begin position="58"/>
        <end position="73"/>
    </location>
</feature>
<protein>
    <submittedName>
        <fullName evidence="5">Uncharacterized protein</fullName>
    </submittedName>
</protein>
<evidence type="ECO:0000256" key="2">
    <source>
        <dbReference type="ARBA" id="ARBA00022980"/>
    </source>
</evidence>
<accession>A0AAN9NQL2</accession>
<organism evidence="5 6">
    <name type="scientific">Phaseolus coccineus</name>
    <name type="common">Scarlet runner bean</name>
    <name type="synonym">Phaseolus multiflorus</name>
    <dbReference type="NCBI Taxonomy" id="3886"/>
    <lineage>
        <taxon>Eukaryota</taxon>
        <taxon>Viridiplantae</taxon>
        <taxon>Streptophyta</taxon>
        <taxon>Embryophyta</taxon>
        <taxon>Tracheophyta</taxon>
        <taxon>Spermatophyta</taxon>
        <taxon>Magnoliopsida</taxon>
        <taxon>eudicotyledons</taxon>
        <taxon>Gunneridae</taxon>
        <taxon>Pentapetalae</taxon>
        <taxon>rosids</taxon>
        <taxon>fabids</taxon>
        <taxon>Fabales</taxon>
        <taxon>Fabaceae</taxon>
        <taxon>Papilionoideae</taxon>
        <taxon>50 kb inversion clade</taxon>
        <taxon>NPAAA clade</taxon>
        <taxon>indigoferoid/millettioid clade</taxon>
        <taxon>Phaseoleae</taxon>
        <taxon>Phaseolus</taxon>
    </lineage>
</organism>
<gene>
    <name evidence="5" type="ORF">VNO80_02810</name>
</gene>
<feature type="region of interest" description="Disordered" evidence="4">
    <location>
        <begin position="52"/>
        <end position="80"/>
    </location>
</feature>
<evidence type="ECO:0000313" key="6">
    <source>
        <dbReference type="Proteomes" id="UP001374584"/>
    </source>
</evidence>
<keyword evidence="6" id="KW-1185">Reference proteome</keyword>